<dbReference type="AlphaFoldDB" id="A0AAW8MET3"/>
<dbReference type="InterPro" id="IPR037185">
    <property type="entry name" value="EmrE-like"/>
</dbReference>
<name>A0AAW8MET3_9PSED</name>
<dbReference type="EMBL" id="JAVDVC010000008">
    <property type="protein sequence ID" value="MDR6959969.1"/>
    <property type="molecule type" value="Genomic_DNA"/>
</dbReference>
<sequence>MFSYALVLWAMQLGSIAEAAALREISVILVVLFGMRYLKEPFGRPRLLACALVLVGMLVMKF</sequence>
<proteinExistence type="predicted"/>
<organism evidence="2 3">
    <name type="scientific">Pseudomonas brassicacearum</name>
    <dbReference type="NCBI Taxonomy" id="930166"/>
    <lineage>
        <taxon>Bacteria</taxon>
        <taxon>Pseudomonadati</taxon>
        <taxon>Pseudomonadota</taxon>
        <taxon>Gammaproteobacteria</taxon>
        <taxon>Pseudomonadales</taxon>
        <taxon>Pseudomonadaceae</taxon>
        <taxon>Pseudomonas</taxon>
    </lineage>
</organism>
<dbReference type="InterPro" id="IPR000620">
    <property type="entry name" value="EamA_dom"/>
</dbReference>
<dbReference type="GO" id="GO:0016020">
    <property type="term" value="C:membrane"/>
    <property type="evidence" value="ECO:0007669"/>
    <property type="project" value="InterPro"/>
</dbReference>
<accession>A0AAW8MET3</accession>
<reference evidence="2" key="1">
    <citation type="submission" date="2023-07" db="EMBL/GenBank/DDBJ databases">
        <title>Sorghum-associated microbial communities from plants grown in Nebraska, USA.</title>
        <authorList>
            <person name="Schachtman D."/>
        </authorList>
    </citation>
    <scope>NUCLEOTIDE SEQUENCE</scope>
    <source>
        <strain evidence="2">3432</strain>
    </source>
</reference>
<dbReference type="Proteomes" id="UP001252613">
    <property type="component" value="Unassembled WGS sequence"/>
</dbReference>
<protein>
    <submittedName>
        <fullName evidence="2">Drug/metabolite transporter (DMT)-like permease</fullName>
    </submittedName>
</protein>
<feature type="domain" description="EamA" evidence="1">
    <location>
        <begin position="2"/>
        <end position="60"/>
    </location>
</feature>
<evidence type="ECO:0000313" key="3">
    <source>
        <dbReference type="Proteomes" id="UP001252613"/>
    </source>
</evidence>
<dbReference type="Gene3D" id="1.10.3730.20">
    <property type="match status" value="1"/>
</dbReference>
<dbReference type="Pfam" id="PF00892">
    <property type="entry name" value="EamA"/>
    <property type="match status" value="1"/>
</dbReference>
<gene>
    <name evidence="2" type="ORF">J2W43_003969</name>
</gene>
<dbReference type="SUPFAM" id="SSF103481">
    <property type="entry name" value="Multidrug resistance efflux transporter EmrE"/>
    <property type="match status" value="1"/>
</dbReference>
<evidence type="ECO:0000259" key="1">
    <source>
        <dbReference type="Pfam" id="PF00892"/>
    </source>
</evidence>
<evidence type="ECO:0000313" key="2">
    <source>
        <dbReference type="EMBL" id="MDR6959969.1"/>
    </source>
</evidence>
<comment type="caution">
    <text evidence="2">The sequence shown here is derived from an EMBL/GenBank/DDBJ whole genome shotgun (WGS) entry which is preliminary data.</text>
</comment>